<proteinExistence type="predicted"/>
<name>A0A5C0VHN8_9SPHI</name>
<sequence>MRNKENTTKFKCIILSIEKSSYTSWIFILIIFLSVQQSVAVTQYHPIIVAGKSKITGVIKNLSPSARDSIFVHIAVPNPISGETVKYKAIVDQSGKFAIDAEVETNNTLISLYTNINPSKYFFLKLTNGGITHVDITYNSKNQIDSINTNLDMNQNDIVNGMEVLGKIISHKSGRKPQSLYNETPDYFLNYAKTILLGRLEILKSNTDISEEYKEILAKDFHLFLYKSHVFNYEDEMMLNYRNTNGGKSDKTDFIKIDRTYYRFLKDFNLNDPQYLNTPTFLEFQKEILRNEILNLPLIEELDIPSWLSKVKATLSDLVGFNDGQYYDILAANAYARQLNEELRPLSKKQKENISNYWGNGEIAKILFRKNQQVVELDKFKAPVVLNDVSSVTNEKLIATILSKYKNKAVFIDLWATWCGPCLDAMQRFRNTKNQFRDKDIVFVYLTNASSPKKLWEEKIKGIGNEHYYLTNSQWEYIMNMFKFEGIPSYLLYDKKGILVNKFTAFPESEEVKEMIDNLL</sequence>
<dbReference type="GO" id="GO:0030313">
    <property type="term" value="C:cell envelope"/>
    <property type="evidence" value="ECO:0007669"/>
    <property type="project" value="UniProtKB-SubCell"/>
</dbReference>
<comment type="subcellular location">
    <subcellularLocation>
        <location evidence="1">Cell envelope</location>
    </subcellularLocation>
</comment>
<dbReference type="GO" id="GO:0017004">
    <property type="term" value="P:cytochrome complex assembly"/>
    <property type="evidence" value="ECO:0007669"/>
    <property type="project" value="UniProtKB-KW"/>
</dbReference>
<keyword evidence="5" id="KW-0812">Transmembrane</keyword>
<dbReference type="AlphaFoldDB" id="A0A5C0VHN8"/>
<dbReference type="Proteomes" id="UP000323653">
    <property type="component" value="Chromosome"/>
</dbReference>
<evidence type="ECO:0000256" key="5">
    <source>
        <dbReference type="SAM" id="Phobius"/>
    </source>
</evidence>
<protein>
    <submittedName>
        <fullName evidence="7">TlpA family protein disulfide reductase</fullName>
    </submittedName>
</protein>
<keyword evidence="4" id="KW-0676">Redox-active center</keyword>
<evidence type="ECO:0000256" key="2">
    <source>
        <dbReference type="ARBA" id="ARBA00022748"/>
    </source>
</evidence>
<feature type="domain" description="Thioredoxin" evidence="6">
    <location>
        <begin position="345"/>
        <end position="520"/>
    </location>
</feature>
<evidence type="ECO:0000313" key="8">
    <source>
        <dbReference type="Proteomes" id="UP000323653"/>
    </source>
</evidence>
<feature type="transmembrane region" description="Helical" evidence="5">
    <location>
        <begin position="12"/>
        <end position="35"/>
    </location>
</feature>
<keyword evidence="5" id="KW-0472">Membrane</keyword>
<accession>A0A5C0VHN8</accession>
<dbReference type="EMBL" id="CP043329">
    <property type="protein sequence ID" value="QEK51589.1"/>
    <property type="molecule type" value="Genomic_DNA"/>
</dbReference>
<dbReference type="SUPFAM" id="SSF52833">
    <property type="entry name" value="Thioredoxin-like"/>
    <property type="match status" value="1"/>
</dbReference>
<evidence type="ECO:0000256" key="4">
    <source>
        <dbReference type="ARBA" id="ARBA00023284"/>
    </source>
</evidence>
<dbReference type="RefSeq" id="WP_149074559.1">
    <property type="nucleotide sequence ID" value="NZ_CP043329.1"/>
</dbReference>
<dbReference type="CDD" id="cd02966">
    <property type="entry name" value="TlpA_like_family"/>
    <property type="match status" value="1"/>
</dbReference>
<dbReference type="InterPro" id="IPR050553">
    <property type="entry name" value="Thioredoxin_ResA/DsbE_sf"/>
</dbReference>
<reference evidence="7 8" key="1">
    <citation type="submission" date="2019-08" db="EMBL/GenBank/DDBJ databases">
        <title>Pedobacter sp. nov., isolated from Han river, South Korea.</title>
        <authorList>
            <person name="Lee D.-H."/>
            <person name="Kim Y.-S."/>
            <person name="Hwang E.-M."/>
            <person name="Le Tran T.C."/>
            <person name="Cha C.-J."/>
        </authorList>
    </citation>
    <scope>NUCLEOTIDE SEQUENCE [LARGE SCALE GENOMIC DNA]</scope>
    <source>
        <strain evidence="7 8">CJ43</strain>
    </source>
</reference>
<keyword evidence="3" id="KW-1015">Disulfide bond</keyword>
<dbReference type="PANTHER" id="PTHR42852">
    <property type="entry name" value="THIOL:DISULFIDE INTERCHANGE PROTEIN DSBE"/>
    <property type="match status" value="1"/>
</dbReference>
<dbReference type="KEGG" id="pej:FYC62_07905"/>
<keyword evidence="8" id="KW-1185">Reference proteome</keyword>
<evidence type="ECO:0000256" key="3">
    <source>
        <dbReference type="ARBA" id="ARBA00023157"/>
    </source>
</evidence>
<evidence type="ECO:0000313" key="7">
    <source>
        <dbReference type="EMBL" id="QEK51589.1"/>
    </source>
</evidence>
<keyword evidence="2" id="KW-0201">Cytochrome c-type biogenesis</keyword>
<dbReference type="InterPro" id="IPR036249">
    <property type="entry name" value="Thioredoxin-like_sf"/>
</dbReference>
<dbReference type="GO" id="GO:0016491">
    <property type="term" value="F:oxidoreductase activity"/>
    <property type="evidence" value="ECO:0007669"/>
    <property type="project" value="InterPro"/>
</dbReference>
<dbReference type="PROSITE" id="PS51352">
    <property type="entry name" value="THIOREDOXIN_2"/>
    <property type="match status" value="1"/>
</dbReference>
<evidence type="ECO:0000259" key="6">
    <source>
        <dbReference type="PROSITE" id="PS51352"/>
    </source>
</evidence>
<dbReference type="Pfam" id="PF08534">
    <property type="entry name" value="Redoxin"/>
    <property type="match status" value="1"/>
</dbReference>
<organism evidence="7 8">
    <name type="scientific">Pedobacter aquae</name>
    <dbReference type="NCBI Taxonomy" id="2605747"/>
    <lineage>
        <taxon>Bacteria</taxon>
        <taxon>Pseudomonadati</taxon>
        <taxon>Bacteroidota</taxon>
        <taxon>Sphingobacteriia</taxon>
        <taxon>Sphingobacteriales</taxon>
        <taxon>Sphingobacteriaceae</taxon>
        <taxon>Pedobacter</taxon>
    </lineage>
</organism>
<gene>
    <name evidence="7" type="ORF">FYC62_07905</name>
</gene>
<dbReference type="InterPro" id="IPR013766">
    <property type="entry name" value="Thioredoxin_domain"/>
</dbReference>
<evidence type="ECO:0000256" key="1">
    <source>
        <dbReference type="ARBA" id="ARBA00004196"/>
    </source>
</evidence>
<keyword evidence="5" id="KW-1133">Transmembrane helix</keyword>
<dbReference type="PANTHER" id="PTHR42852:SF6">
    <property type="entry name" value="THIOL:DISULFIDE INTERCHANGE PROTEIN DSBE"/>
    <property type="match status" value="1"/>
</dbReference>
<dbReference type="Gene3D" id="3.40.30.10">
    <property type="entry name" value="Glutaredoxin"/>
    <property type="match status" value="1"/>
</dbReference>
<dbReference type="InterPro" id="IPR013740">
    <property type="entry name" value="Redoxin"/>
</dbReference>